<dbReference type="AlphaFoldDB" id="A0A1F6EMB9"/>
<dbReference type="Proteomes" id="UP000178587">
    <property type="component" value="Unassembled WGS sequence"/>
</dbReference>
<dbReference type="InterPro" id="IPR000412">
    <property type="entry name" value="ABC_2_transport"/>
</dbReference>
<dbReference type="PRINTS" id="PR00164">
    <property type="entry name" value="ABC2TRNSPORT"/>
</dbReference>
<feature type="transmembrane region" description="Helical" evidence="5">
    <location>
        <begin position="21"/>
        <end position="47"/>
    </location>
</feature>
<comment type="caution">
    <text evidence="7">The sequence shown here is derived from an EMBL/GenBank/DDBJ whole genome shotgun (WGS) entry which is preliminary data.</text>
</comment>
<evidence type="ECO:0000259" key="6">
    <source>
        <dbReference type="PROSITE" id="PS51012"/>
    </source>
</evidence>
<dbReference type="InterPro" id="IPR052522">
    <property type="entry name" value="ABC-2_transport_permease"/>
</dbReference>
<keyword evidence="5" id="KW-1003">Cell membrane</keyword>
<feature type="transmembrane region" description="Helical" evidence="5">
    <location>
        <begin position="59"/>
        <end position="85"/>
    </location>
</feature>
<feature type="transmembrane region" description="Helical" evidence="5">
    <location>
        <begin position="105"/>
        <end position="133"/>
    </location>
</feature>
<keyword evidence="2 5" id="KW-0812">Transmembrane</keyword>
<evidence type="ECO:0000313" key="7">
    <source>
        <dbReference type="EMBL" id="OGG74804.1"/>
    </source>
</evidence>
<organism evidence="7 8">
    <name type="scientific">Candidatus Kaiserbacteria bacterium RIFCSPLOWO2_01_FULL_50_24</name>
    <dbReference type="NCBI Taxonomy" id="1798507"/>
    <lineage>
        <taxon>Bacteria</taxon>
        <taxon>Candidatus Kaiseribacteriota</taxon>
    </lineage>
</organism>
<feature type="domain" description="ABC transmembrane type-2" evidence="6">
    <location>
        <begin position="23"/>
        <end position="255"/>
    </location>
</feature>
<keyword evidence="5" id="KW-0813">Transport</keyword>
<feature type="transmembrane region" description="Helical" evidence="5">
    <location>
        <begin position="230"/>
        <end position="252"/>
    </location>
</feature>
<feature type="transmembrane region" description="Helical" evidence="5">
    <location>
        <begin position="139"/>
        <end position="162"/>
    </location>
</feature>
<dbReference type="Pfam" id="PF01061">
    <property type="entry name" value="ABC2_membrane"/>
    <property type="match status" value="1"/>
</dbReference>
<dbReference type="PIRSF" id="PIRSF006648">
    <property type="entry name" value="DrrB"/>
    <property type="match status" value="1"/>
</dbReference>
<proteinExistence type="inferred from homology"/>
<evidence type="ECO:0000313" key="8">
    <source>
        <dbReference type="Proteomes" id="UP000178587"/>
    </source>
</evidence>
<dbReference type="NCBIfam" id="NF011648">
    <property type="entry name" value="PRK15066.1"/>
    <property type="match status" value="1"/>
</dbReference>
<reference evidence="7 8" key="1">
    <citation type="journal article" date="2016" name="Nat. Commun.">
        <title>Thousands of microbial genomes shed light on interconnected biogeochemical processes in an aquifer system.</title>
        <authorList>
            <person name="Anantharaman K."/>
            <person name="Brown C.T."/>
            <person name="Hug L.A."/>
            <person name="Sharon I."/>
            <person name="Castelle C.J."/>
            <person name="Probst A.J."/>
            <person name="Thomas B.C."/>
            <person name="Singh A."/>
            <person name="Wilkins M.J."/>
            <person name="Karaoz U."/>
            <person name="Brodie E.L."/>
            <person name="Williams K.H."/>
            <person name="Hubbard S.S."/>
            <person name="Banfield J.F."/>
        </authorList>
    </citation>
    <scope>NUCLEOTIDE SEQUENCE [LARGE SCALE GENOMIC DNA]</scope>
</reference>
<sequence length="260" mass="28692">MSPAQLWISFYTMLRKDIVRMFRIWVQTFLPNVITSVLYFAVFGTMLGSRIGDMQGVSYMLFVVPGIVMLSIVTSSYANSSFTFFQSKFFMRSIEEILVSPTPSWLLVAGFATGGIVRGVMVGALVLLISLFFTGLTISVFNALVIFSFAILTALVFSLAGLVNGIYAKSIDAINIVPTFVLTPLVYLGGVFYSVEVLPGWWHTLTLFNPIFYIINGFRYGFLGLADVPLATCFTILGAFIALGIAVNWYLLRTGLGLHQ</sequence>
<keyword evidence="3 5" id="KW-1133">Transmembrane helix</keyword>
<accession>A0A1F6EMB9</accession>
<evidence type="ECO:0000256" key="5">
    <source>
        <dbReference type="RuleBase" id="RU361157"/>
    </source>
</evidence>
<protein>
    <recommendedName>
        <fullName evidence="5">Transport permease protein</fullName>
    </recommendedName>
</protein>
<gene>
    <name evidence="7" type="ORF">A3A34_00230</name>
</gene>
<keyword evidence="4 5" id="KW-0472">Membrane</keyword>
<dbReference type="InterPro" id="IPR047817">
    <property type="entry name" value="ABC2_TM_bact-type"/>
</dbReference>
<name>A0A1F6EMB9_9BACT</name>
<dbReference type="GO" id="GO:0140359">
    <property type="term" value="F:ABC-type transporter activity"/>
    <property type="evidence" value="ECO:0007669"/>
    <property type="project" value="InterPro"/>
</dbReference>
<feature type="transmembrane region" description="Helical" evidence="5">
    <location>
        <begin position="174"/>
        <end position="195"/>
    </location>
</feature>
<dbReference type="PANTHER" id="PTHR43332:SF2">
    <property type="entry name" value="INNER MEMBRANE TRANSPORT PERMEASE YADH"/>
    <property type="match status" value="1"/>
</dbReference>
<dbReference type="STRING" id="1798507.A3A34_00230"/>
<dbReference type="InterPro" id="IPR013525">
    <property type="entry name" value="ABC2_TM"/>
</dbReference>
<dbReference type="GO" id="GO:0043190">
    <property type="term" value="C:ATP-binding cassette (ABC) transporter complex"/>
    <property type="evidence" value="ECO:0007669"/>
    <property type="project" value="InterPro"/>
</dbReference>
<feature type="transmembrane region" description="Helical" evidence="5">
    <location>
        <begin position="201"/>
        <end position="218"/>
    </location>
</feature>
<comment type="subcellular location">
    <subcellularLocation>
        <location evidence="5">Cell membrane</location>
        <topology evidence="5">Multi-pass membrane protein</topology>
    </subcellularLocation>
    <subcellularLocation>
        <location evidence="1">Membrane</location>
        <topology evidence="1">Multi-pass membrane protein</topology>
    </subcellularLocation>
</comment>
<evidence type="ECO:0000256" key="2">
    <source>
        <dbReference type="ARBA" id="ARBA00022692"/>
    </source>
</evidence>
<dbReference type="EMBL" id="MFLU01000015">
    <property type="protein sequence ID" value="OGG74804.1"/>
    <property type="molecule type" value="Genomic_DNA"/>
</dbReference>
<dbReference type="PROSITE" id="PS51012">
    <property type="entry name" value="ABC_TM2"/>
    <property type="match status" value="1"/>
</dbReference>
<dbReference type="PANTHER" id="PTHR43332">
    <property type="entry name" value="INNER MEMBRANE TRANSPORT PERMEASE YADH-RELATED"/>
    <property type="match status" value="1"/>
</dbReference>
<evidence type="ECO:0000256" key="1">
    <source>
        <dbReference type="ARBA" id="ARBA00004141"/>
    </source>
</evidence>
<evidence type="ECO:0000256" key="4">
    <source>
        <dbReference type="ARBA" id="ARBA00023136"/>
    </source>
</evidence>
<comment type="similarity">
    <text evidence="5">Belongs to the ABC-2 integral membrane protein family.</text>
</comment>
<evidence type="ECO:0000256" key="3">
    <source>
        <dbReference type="ARBA" id="ARBA00022989"/>
    </source>
</evidence>